<evidence type="ECO:0000256" key="1">
    <source>
        <dbReference type="ARBA" id="ARBA00005250"/>
    </source>
</evidence>
<dbReference type="PANTHER" id="PTHR42951:SF4">
    <property type="entry name" value="ACYL-COENZYME A THIOESTERASE MBLAC2"/>
    <property type="match status" value="1"/>
</dbReference>
<comment type="similarity">
    <text evidence="1">Belongs to the metallo-beta-lactamase superfamily. Class-B beta-lactamase family.</text>
</comment>
<comment type="caution">
    <text evidence="4">The sequence shown here is derived from an EMBL/GenBank/DDBJ whole genome shotgun (WGS) entry which is preliminary data.</text>
</comment>
<evidence type="ECO:0000313" key="5">
    <source>
        <dbReference type="Proteomes" id="UP000737171"/>
    </source>
</evidence>
<name>A0ABX2EN11_9BURK</name>
<dbReference type="RefSeq" id="WP_173127676.1">
    <property type="nucleotide sequence ID" value="NZ_JABRWJ010000007.1"/>
</dbReference>
<dbReference type="PANTHER" id="PTHR42951">
    <property type="entry name" value="METALLO-BETA-LACTAMASE DOMAIN-CONTAINING"/>
    <property type="match status" value="1"/>
</dbReference>
<protein>
    <submittedName>
        <fullName evidence="4">MBL fold metallo-hydrolase</fullName>
    </submittedName>
</protein>
<evidence type="ECO:0000313" key="4">
    <source>
        <dbReference type="EMBL" id="NRF69879.1"/>
    </source>
</evidence>
<dbReference type="InterPro" id="IPR050855">
    <property type="entry name" value="NDM-1-like"/>
</dbReference>
<dbReference type="Pfam" id="PF00753">
    <property type="entry name" value="Lactamase_B"/>
    <property type="match status" value="1"/>
</dbReference>
<gene>
    <name evidence="4" type="ORF">HLB44_23010</name>
</gene>
<feature type="domain" description="Metallo-beta-lactamase" evidence="3">
    <location>
        <begin position="49"/>
        <end position="231"/>
    </location>
</feature>
<dbReference type="SUPFAM" id="SSF56281">
    <property type="entry name" value="Metallo-hydrolase/oxidoreductase"/>
    <property type="match status" value="1"/>
</dbReference>
<evidence type="ECO:0000259" key="3">
    <source>
        <dbReference type="SMART" id="SM00849"/>
    </source>
</evidence>
<sequence>MQARWWAAVAATAMMTAAPVQAQPQDWSKVEIKIEKLSASTYMLTGAGGNLGVSVGDDAVFVVDDQFAPLTAKIQAAIATLSKQPVKFVLNTHWHFDHTGGNENHAKAGAAIVAHANVRKRMSSDQVISFLQMPIKASPKAALPIVTFTSDVSFHLNGDEVQVFHVPNAHTDGDAIVHFRQSNVLHLGDVFFNKLYPFIDTSSGGSVDGVIAAVDKVLAIARDDTQIIPGHGPRASKADLKAYRDMLATVSGRIKEHVRAGRKLEEVVAAKPTAEFDAVWGGGFIPPDRFITMLWGDLKR</sequence>
<accession>A0ABX2EN11</accession>
<dbReference type="SMART" id="SM00849">
    <property type="entry name" value="Lactamase_B"/>
    <property type="match status" value="1"/>
</dbReference>
<dbReference type="Gene3D" id="3.60.15.10">
    <property type="entry name" value="Ribonuclease Z/Hydroxyacylglutathione hydrolase-like"/>
    <property type="match status" value="1"/>
</dbReference>
<dbReference type="InterPro" id="IPR001279">
    <property type="entry name" value="Metallo-B-lactamas"/>
</dbReference>
<keyword evidence="2" id="KW-0732">Signal</keyword>
<reference evidence="4 5" key="1">
    <citation type="submission" date="2020-05" db="EMBL/GenBank/DDBJ databases">
        <title>Aquincola sp. isolate from soil.</title>
        <authorList>
            <person name="Han J."/>
            <person name="Kim D.-U."/>
        </authorList>
    </citation>
    <scope>NUCLEOTIDE SEQUENCE [LARGE SCALE GENOMIC DNA]</scope>
    <source>
        <strain evidence="4 5">S2</strain>
    </source>
</reference>
<dbReference type="Proteomes" id="UP000737171">
    <property type="component" value="Unassembled WGS sequence"/>
</dbReference>
<organism evidence="4 5">
    <name type="scientific">Pseudaquabacterium terrae</name>
    <dbReference type="NCBI Taxonomy" id="2732868"/>
    <lineage>
        <taxon>Bacteria</taxon>
        <taxon>Pseudomonadati</taxon>
        <taxon>Pseudomonadota</taxon>
        <taxon>Betaproteobacteria</taxon>
        <taxon>Burkholderiales</taxon>
        <taxon>Sphaerotilaceae</taxon>
        <taxon>Pseudaquabacterium</taxon>
    </lineage>
</organism>
<evidence type="ECO:0000256" key="2">
    <source>
        <dbReference type="SAM" id="SignalP"/>
    </source>
</evidence>
<dbReference type="InterPro" id="IPR036866">
    <property type="entry name" value="RibonucZ/Hydroxyglut_hydro"/>
</dbReference>
<dbReference type="EMBL" id="JABRWJ010000007">
    <property type="protein sequence ID" value="NRF69879.1"/>
    <property type="molecule type" value="Genomic_DNA"/>
</dbReference>
<feature type="signal peptide" evidence="2">
    <location>
        <begin position="1"/>
        <end position="22"/>
    </location>
</feature>
<keyword evidence="5" id="KW-1185">Reference proteome</keyword>
<dbReference type="CDD" id="cd16282">
    <property type="entry name" value="metallo-hydrolase-like_MBL-fold"/>
    <property type="match status" value="1"/>
</dbReference>
<proteinExistence type="inferred from homology"/>
<feature type="chain" id="PRO_5046011270" evidence="2">
    <location>
        <begin position="23"/>
        <end position="300"/>
    </location>
</feature>